<dbReference type="Pfam" id="PF00194">
    <property type="entry name" value="Carb_anhydrase"/>
    <property type="match status" value="1"/>
</dbReference>
<feature type="signal peptide" evidence="1">
    <location>
        <begin position="1"/>
        <end position="19"/>
    </location>
</feature>
<keyword evidence="1" id="KW-0732">Signal</keyword>
<dbReference type="InterPro" id="IPR041891">
    <property type="entry name" value="Alpha_CA_prokaryot-like"/>
</dbReference>
<dbReference type="PANTHER" id="PTHR18952:SF274">
    <property type="entry name" value="ALPHA-CARBONIC ANHYDRASE DOMAIN-CONTAINING PROTEIN"/>
    <property type="match status" value="1"/>
</dbReference>
<organism evidence="4">
    <name type="scientific">Blumeria graminis f. sp. tritici 96224</name>
    <dbReference type="NCBI Taxonomy" id="1268274"/>
    <lineage>
        <taxon>Eukaryota</taxon>
        <taxon>Fungi</taxon>
        <taxon>Dikarya</taxon>
        <taxon>Ascomycota</taxon>
        <taxon>Pezizomycotina</taxon>
        <taxon>Leotiomycetes</taxon>
        <taxon>Erysiphales</taxon>
        <taxon>Erysiphaceae</taxon>
        <taxon>Blumeria</taxon>
    </lineage>
</organism>
<reference evidence="4" key="3">
    <citation type="submission" date="2018-07" db="EMBL/GenBank/DDBJ databases">
        <authorList>
            <person name="Quirk P.G."/>
            <person name="Krulwich T.A."/>
        </authorList>
    </citation>
    <scope>NUCLEOTIDE SEQUENCE</scope>
    <source>
        <strain evidence="4">96224</strain>
    </source>
</reference>
<dbReference type="InterPro" id="IPR001148">
    <property type="entry name" value="CA_dom"/>
</dbReference>
<dbReference type="CDD" id="cd03124">
    <property type="entry name" value="alpha_CA_prokaryotic_like"/>
    <property type="match status" value="1"/>
</dbReference>
<evidence type="ECO:0000313" key="4">
    <source>
        <dbReference type="EMBL" id="SUZ13676.1"/>
    </source>
</evidence>
<gene>
    <name evidence="3" type="ORF">BGT96224_3750</name>
    <name evidence="4" type="ORF">BGT96224V2_LOCUS6844</name>
</gene>
<dbReference type="SMART" id="SM01057">
    <property type="entry name" value="Carb_anhydrase"/>
    <property type="match status" value="1"/>
</dbReference>
<dbReference type="Gene3D" id="3.10.200.10">
    <property type="entry name" value="Alpha carbonic anhydrase"/>
    <property type="match status" value="1"/>
</dbReference>
<evidence type="ECO:0000259" key="2">
    <source>
        <dbReference type="PROSITE" id="PS51144"/>
    </source>
</evidence>
<proteinExistence type="predicted"/>
<dbReference type="InterPro" id="IPR023561">
    <property type="entry name" value="Carbonic_anhydrase_a-class"/>
</dbReference>
<dbReference type="GO" id="GO:0004089">
    <property type="term" value="F:carbonate dehydratase activity"/>
    <property type="evidence" value="ECO:0007669"/>
    <property type="project" value="InterPro"/>
</dbReference>
<dbReference type="OrthoDB" id="429145at2759"/>
<dbReference type="SUPFAM" id="SSF51069">
    <property type="entry name" value="Carbonic anhydrase"/>
    <property type="match status" value="1"/>
</dbReference>
<dbReference type="AlphaFoldDB" id="A0A061HCA9"/>
<accession>A0A061HCA9</accession>
<dbReference type="EMBL" id="UIGY01000246">
    <property type="protein sequence ID" value="SUZ13676.1"/>
    <property type="molecule type" value="Genomic_DNA"/>
</dbReference>
<name>A0A061HCA9_BLUGR</name>
<protein>
    <submittedName>
        <fullName evidence="4">Bgt-3750</fullName>
    </submittedName>
    <submittedName>
        <fullName evidence="3">Carbonic anhydrase</fullName>
    </submittedName>
</protein>
<dbReference type="HOGENOM" id="CLU_039326_4_0_1"/>
<evidence type="ECO:0000256" key="1">
    <source>
        <dbReference type="SAM" id="SignalP"/>
    </source>
</evidence>
<evidence type="ECO:0000313" key="5">
    <source>
        <dbReference type="Proteomes" id="UP000053110"/>
    </source>
</evidence>
<dbReference type="PANTHER" id="PTHR18952">
    <property type="entry name" value="CARBONIC ANHYDRASE"/>
    <property type="match status" value="1"/>
</dbReference>
<sequence length="276" mass="30895">MRLSTLLAFAALSRQATYACPQNNLPLQKVLGGFSQNRAPTNRDWNYDNSYDWGKIKPNYTLCQTGTLQSPIDLPITPSISRRNQPSISSNFSSVEGELSNWGYGASFVVTEKKITARPSITYQGNNKIFLDSWHIHAPSEHTINGYRARAELHIVHTDSNGIEAGVFALLLDPGLPSSAFVSQFIDNANVSPGSDTTNPVTTRLNMSLAFEEVRGFREYWTYMGSLTSPPCNEGIRWWVAKETLFVSTEQMQKLLRISAYSARVEQKIWAHRIGV</sequence>
<evidence type="ECO:0000313" key="3">
    <source>
        <dbReference type="EMBL" id="EPQ61715.1"/>
    </source>
</evidence>
<reference evidence="5" key="1">
    <citation type="journal article" date="2013" name="Nat. Genet.">
        <title>The wheat powdery mildew genome shows the unique evolution of an obligate biotroph.</title>
        <authorList>
            <person name="Wicker T."/>
            <person name="Oberhaensli S."/>
            <person name="Parlange F."/>
            <person name="Buchmann J.P."/>
            <person name="Shatalina M."/>
            <person name="Roffler S."/>
            <person name="Ben-David R."/>
            <person name="Dolezel J."/>
            <person name="Simkova H."/>
            <person name="Schulze-Lefert P."/>
            <person name="Spanu P.D."/>
            <person name="Bruggmann R."/>
            <person name="Amselem J."/>
            <person name="Quesneville H."/>
            <person name="Ver Loren van Themaat E."/>
            <person name="Paape T."/>
            <person name="Shimizu K.K."/>
            <person name="Keller B."/>
        </authorList>
    </citation>
    <scope>NUCLEOTIDE SEQUENCE [LARGE SCALE GENOMIC DNA]</scope>
    <source>
        <strain evidence="5">96224</strain>
    </source>
</reference>
<dbReference type="EMBL" id="KE375216">
    <property type="protein sequence ID" value="EPQ61715.1"/>
    <property type="molecule type" value="Genomic_DNA"/>
</dbReference>
<feature type="domain" description="Alpha-carbonic anhydrase" evidence="2">
    <location>
        <begin position="43"/>
        <end position="276"/>
    </location>
</feature>
<reference evidence="3" key="2">
    <citation type="submission" date="2013-01" db="EMBL/GenBank/DDBJ databases">
        <title>The wheat powdery mildew genome reveals unique evolution of an obligate biotroph.</title>
        <authorList>
            <person name="Oberhaensli S."/>
            <person name="Wicker T."/>
            <person name="Keller B."/>
        </authorList>
    </citation>
    <scope>NUCLEOTIDE SEQUENCE</scope>
    <source>
        <strain evidence="3">96224</strain>
    </source>
</reference>
<dbReference type="InterPro" id="IPR036398">
    <property type="entry name" value="CA_dom_sf"/>
</dbReference>
<dbReference type="Proteomes" id="UP000053110">
    <property type="component" value="Unassembled WGS sequence"/>
</dbReference>
<feature type="chain" id="PRO_5044538243" evidence="1">
    <location>
        <begin position="20"/>
        <end position="276"/>
    </location>
</feature>
<dbReference type="PROSITE" id="PS51144">
    <property type="entry name" value="ALPHA_CA_2"/>
    <property type="match status" value="1"/>
</dbReference>
<dbReference type="GO" id="GO:0008270">
    <property type="term" value="F:zinc ion binding"/>
    <property type="evidence" value="ECO:0007669"/>
    <property type="project" value="InterPro"/>
</dbReference>